<dbReference type="Proteomes" id="UP000244856">
    <property type="component" value="Unassembled WGS sequence"/>
</dbReference>
<dbReference type="Pfam" id="PF10723">
    <property type="entry name" value="RepB-RCR_reg"/>
    <property type="match status" value="1"/>
</dbReference>
<dbReference type="GO" id="GO:0006276">
    <property type="term" value="P:plasmid maintenance"/>
    <property type="evidence" value="ECO:0007669"/>
    <property type="project" value="UniProtKB-KW"/>
</dbReference>
<organism evidence="8 9">
    <name type="scientific">Cronobacter sakazakii</name>
    <name type="common">Enterobacter sakazakii</name>
    <dbReference type="NCBI Taxonomy" id="28141"/>
    <lineage>
        <taxon>Bacteria</taxon>
        <taxon>Pseudomonadati</taxon>
        <taxon>Pseudomonadota</taxon>
        <taxon>Gammaproteobacteria</taxon>
        <taxon>Enterobacterales</taxon>
        <taxon>Enterobacteriaceae</taxon>
        <taxon>Cronobacter</taxon>
    </lineage>
</organism>
<dbReference type="InterPro" id="IPR019661">
    <property type="entry name" value="RepA2"/>
</dbReference>
<sequence length="79" mass="9060">MPQTEDSNHSEVKPSRKAPLTVRERKMRSVARKRETHSALNVFIHNSTKQRLDEICKESGLTQAEAIERLIESSKCLDL</sequence>
<evidence type="ECO:0000256" key="7">
    <source>
        <dbReference type="SAM" id="MobiDB-lite"/>
    </source>
</evidence>
<proteinExistence type="predicted"/>
<evidence type="ECO:0000256" key="4">
    <source>
        <dbReference type="ARBA" id="ARBA00023125"/>
    </source>
</evidence>
<evidence type="ECO:0000256" key="3">
    <source>
        <dbReference type="ARBA" id="ARBA00023015"/>
    </source>
</evidence>
<keyword evidence="5" id="KW-0804">Transcription</keyword>
<evidence type="ECO:0000256" key="5">
    <source>
        <dbReference type="ARBA" id="ARBA00023163"/>
    </source>
</evidence>
<dbReference type="AlphaFoldDB" id="A0AA44Z698"/>
<protein>
    <recommendedName>
        <fullName evidence="6">Protein CopB</fullName>
    </recommendedName>
</protein>
<accession>A0AA44Z698</accession>
<name>A0AA44Z698_CROSK</name>
<gene>
    <name evidence="8" type="ORF">B7T07_20665</name>
</gene>
<keyword evidence="1" id="KW-0678">Repressor</keyword>
<feature type="compositionally biased region" description="Basic and acidic residues" evidence="7">
    <location>
        <begin position="1"/>
        <end position="14"/>
    </location>
</feature>
<evidence type="ECO:0000256" key="6">
    <source>
        <dbReference type="ARBA" id="ARBA00031853"/>
    </source>
</evidence>
<evidence type="ECO:0000313" key="9">
    <source>
        <dbReference type="Proteomes" id="UP000244856"/>
    </source>
</evidence>
<dbReference type="NCBIfam" id="NF010256">
    <property type="entry name" value="PRK13702.1"/>
    <property type="match status" value="1"/>
</dbReference>
<keyword evidence="4" id="KW-0238">DNA-binding</keyword>
<dbReference type="GO" id="GO:0003677">
    <property type="term" value="F:DNA binding"/>
    <property type="evidence" value="ECO:0007669"/>
    <property type="project" value="UniProtKB-KW"/>
</dbReference>
<keyword evidence="2" id="KW-0615">Plasmid copy control</keyword>
<dbReference type="EMBL" id="NCTU01000023">
    <property type="protein sequence ID" value="PUW01503.1"/>
    <property type="molecule type" value="Genomic_DNA"/>
</dbReference>
<reference evidence="8 9" key="1">
    <citation type="submission" date="2017-04" db="EMBL/GenBank/DDBJ databases">
        <title>Cronobacter sakazakii, ST83 Lineage Isolates.</title>
        <authorList>
            <person name="Chase H."/>
            <person name="Tall B."/>
            <person name="Gopinath G."/>
            <person name="Lehner A."/>
        </authorList>
    </citation>
    <scope>NUCLEOTIDE SEQUENCE [LARGE SCALE GENOMIC DNA]</scope>
    <source>
        <strain evidence="8 9">MOD1_Comp15</strain>
    </source>
</reference>
<evidence type="ECO:0000256" key="2">
    <source>
        <dbReference type="ARBA" id="ARBA00022689"/>
    </source>
</evidence>
<evidence type="ECO:0000256" key="1">
    <source>
        <dbReference type="ARBA" id="ARBA00022491"/>
    </source>
</evidence>
<comment type="caution">
    <text evidence="8">The sequence shown here is derived from an EMBL/GenBank/DDBJ whole genome shotgun (WGS) entry which is preliminary data.</text>
</comment>
<feature type="region of interest" description="Disordered" evidence="7">
    <location>
        <begin position="1"/>
        <end position="33"/>
    </location>
</feature>
<keyword evidence="3" id="KW-0805">Transcription regulation</keyword>
<evidence type="ECO:0000313" key="8">
    <source>
        <dbReference type="EMBL" id="PUW01503.1"/>
    </source>
</evidence>